<dbReference type="HOGENOM" id="CLU_2383195_0_0_6"/>
<sequence length="94" mass="9918">MIAVVRGRNESPSPVAATDSFGVSALYLSHADAALPWIDLRGIGLPKSSPHAAIAWRYTRSPAALLILAQITLLSIPNRSERSDNALVVNAADA</sequence>
<organism evidence="1 2">
    <name type="scientific">Nitrococcus mobilis Nb-231</name>
    <dbReference type="NCBI Taxonomy" id="314278"/>
    <lineage>
        <taxon>Bacteria</taxon>
        <taxon>Pseudomonadati</taxon>
        <taxon>Pseudomonadota</taxon>
        <taxon>Gammaproteobacteria</taxon>
        <taxon>Chromatiales</taxon>
        <taxon>Ectothiorhodospiraceae</taxon>
        <taxon>Nitrococcus</taxon>
    </lineage>
</organism>
<evidence type="ECO:0000313" key="1">
    <source>
        <dbReference type="EMBL" id="EAR20219.1"/>
    </source>
</evidence>
<comment type="caution">
    <text evidence="1">The sequence shown here is derived from an EMBL/GenBank/DDBJ whole genome shotgun (WGS) entry which is preliminary data.</text>
</comment>
<protein>
    <submittedName>
        <fullName evidence="1">Uncharacterized protein</fullName>
    </submittedName>
</protein>
<keyword evidence="2" id="KW-1185">Reference proteome</keyword>
<gene>
    <name evidence="1" type="ORF">NB231_05386</name>
</gene>
<dbReference type="STRING" id="314278.NB231_05386"/>
<dbReference type="Proteomes" id="UP000003374">
    <property type="component" value="Unassembled WGS sequence"/>
</dbReference>
<reference evidence="1 2" key="1">
    <citation type="submission" date="2006-02" db="EMBL/GenBank/DDBJ databases">
        <authorList>
            <person name="Waterbury J."/>
            <person name="Ferriera S."/>
            <person name="Johnson J."/>
            <person name="Kravitz S."/>
            <person name="Halpern A."/>
            <person name="Remington K."/>
            <person name="Beeson K."/>
            <person name="Tran B."/>
            <person name="Rogers Y.-H."/>
            <person name="Friedman R."/>
            <person name="Venter J.C."/>
        </authorList>
    </citation>
    <scope>NUCLEOTIDE SEQUENCE [LARGE SCALE GENOMIC DNA]</scope>
    <source>
        <strain evidence="1 2">Nb-231</strain>
    </source>
</reference>
<dbReference type="AlphaFoldDB" id="A4BVN7"/>
<proteinExistence type="predicted"/>
<evidence type="ECO:0000313" key="2">
    <source>
        <dbReference type="Proteomes" id="UP000003374"/>
    </source>
</evidence>
<dbReference type="EMBL" id="AAOF01000029">
    <property type="protein sequence ID" value="EAR20219.1"/>
    <property type="molecule type" value="Genomic_DNA"/>
</dbReference>
<name>A4BVN7_9GAMM</name>
<accession>A4BVN7</accession>